<organism evidence="15 16">
    <name type="scientific">Cymbomonas tetramitiformis</name>
    <dbReference type="NCBI Taxonomy" id="36881"/>
    <lineage>
        <taxon>Eukaryota</taxon>
        <taxon>Viridiplantae</taxon>
        <taxon>Chlorophyta</taxon>
        <taxon>Pyramimonadophyceae</taxon>
        <taxon>Pyramimonadales</taxon>
        <taxon>Pyramimonadaceae</taxon>
        <taxon>Cymbomonas</taxon>
    </lineage>
</organism>
<evidence type="ECO:0000256" key="3">
    <source>
        <dbReference type="ARBA" id="ARBA00022723"/>
    </source>
</evidence>
<dbReference type="GO" id="GO:0045814">
    <property type="term" value="P:negative regulation of gene expression, epigenetic"/>
    <property type="evidence" value="ECO:0007669"/>
    <property type="project" value="TreeGrafter"/>
</dbReference>
<dbReference type="FunFam" id="3.30.40.10:FF:000270">
    <property type="entry name" value="pathogenesis-related homeodomain protein-like"/>
    <property type="match status" value="1"/>
</dbReference>
<dbReference type="InterPro" id="IPR017956">
    <property type="entry name" value="AT_hook_DNA-bd_motif"/>
</dbReference>
<evidence type="ECO:0000313" key="15">
    <source>
        <dbReference type="EMBL" id="KAK3259327.1"/>
    </source>
</evidence>
<dbReference type="GO" id="GO:0006355">
    <property type="term" value="P:regulation of DNA-templated transcription"/>
    <property type="evidence" value="ECO:0007669"/>
    <property type="project" value="UniProtKB-ARBA"/>
</dbReference>
<dbReference type="AlphaFoldDB" id="A0AAE0FGC1"/>
<feature type="domain" description="RanBP2-type" evidence="14">
    <location>
        <begin position="380"/>
        <end position="409"/>
    </location>
</feature>
<comment type="subcellular location">
    <subcellularLocation>
        <location evidence="1">Nucleus</location>
    </subcellularLocation>
</comment>
<dbReference type="GO" id="GO:0005634">
    <property type="term" value="C:nucleus"/>
    <property type="evidence" value="ECO:0007669"/>
    <property type="project" value="UniProtKB-SubCell"/>
</dbReference>
<dbReference type="InterPro" id="IPR001965">
    <property type="entry name" value="Znf_PHD"/>
</dbReference>
<dbReference type="SUPFAM" id="SSF57903">
    <property type="entry name" value="FYVE/PHD zinc finger"/>
    <property type="match status" value="1"/>
</dbReference>
<dbReference type="InterPro" id="IPR045876">
    <property type="entry name" value="PRHA-like_PHD-finger"/>
</dbReference>
<protein>
    <recommendedName>
        <fullName evidence="17">PHD-type domain-containing protein</fullName>
    </recommendedName>
</protein>
<dbReference type="Gene3D" id="3.30.40.10">
    <property type="entry name" value="Zinc/RING finger domain, C3HC4 (zinc finger)"/>
    <property type="match status" value="1"/>
</dbReference>
<feature type="region of interest" description="Disordered" evidence="12">
    <location>
        <begin position="405"/>
        <end position="569"/>
    </location>
</feature>
<dbReference type="EMBL" id="LGRX02018844">
    <property type="protein sequence ID" value="KAK3259327.1"/>
    <property type="molecule type" value="Genomic_DNA"/>
</dbReference>
<dbReference type="Pfam" id="PF02178">
    <property type="entry name" value="AT_hook"/>
    <property type="match status" value="3"/>
</dbReference>
<evidence type="ECO:0000256" key="7">
    <source>
        <dbReference type="ARBA" id="ARBA00023125"/>
    </source>
</evidence>
<comment type="similarity">
    <text evidence="2">Belongs to the PHD-associated homeobox family.</text>
</comment>
<feature type="compositionally biased region" description="Basic residues" evidence="12">
    <location>
        <begin position="556"/>
        <end position="565"/>
    </location>
</feature>
<dbReference type="GO" id="GO:0010557">
    <property type="term" value="P:positive regulation of macromolecule biosynthetic process"/>
    <property type="evidence" value="ECO:0007669"/>
    <property type="project" value="UniProtKB-ARBA"/>
</dbReference>
<dbReference type="Proteomes" id="UP001190700">
    <property type="component" value="Unassembled WGS sequence"/>
</dbReference>
<evidence type="ECO:0000256" key="1">
    <source>
        <dbReference type="ARBA" id="ARBA00004123"/>
    </source>
</evidence>
<evidence type="ECO:0000256" key="10">
    <source>
        <dbReference type="ARBA" id="ARBA00023242"/>
    </source>
</evidence>
<keyword evidence="5" id="KW-0862">Zinc</keyword>
<evidence type="ECO:0000259" key="13">
    <source>
        <dbReference type="PROSITE" id="PS50016"/>
    </source>
</evidence>
<dbReference type="GO" id="GO:0008270">
    <property type="term" value="F:zinc ion binding"/>
    <property type="evidence" value="ECO:0007669"/>
    <property type="project" value="UniProtKB-KW"/>
</dbReference>
<feature type="region of interest" description="Disordered" evidence="12">
    <location>
        <begin position="263"/>
        <end position="383"/>
    </location>
</feature>
<dbReference type="PROSITE" id="PS01358">
    <property type="entry name" value="ZF_RANBP2_1"/>
    <property type="match status" value="1"/>
</dbReference>
<sequence>MLDPKLTVATRRKRAAENKPEKRHREPTQPYSPSRYDVAARKHKKAGKHEANPLNQFNRIKNALRQCLSKIRLEQALLQAYGADGWQGVNREKLRPTAELHRARATIVSNKVAIRNLIKELDEANGDKPIPDTSWHDGEIDEIEIFCAKCLEKESTDDNDILLCDGKCSRAYHQNCLSPPLRTEDIPPDDEGWLCPACDMKADCIFVLNEEFDTALSGDAPYTEIFCAEARGEYVDEPNGSEEDGGAKPSNSCTLFLDVELPSDDEEDENFDPSSGVEAEEETEESDEGEDSGADADSEGDLVGEEEGEDEGAPEILPELDPEALVQDTKRRRPRVDYRKLNEELFGAPEGASAESEDDEFTLRKRKVKEEGAGGAQKARKRKWACSACTFLNRNMYLACQMCHTDKKASRPPKSAKGGEGKPLGQASKAPKVEGASVGAPAGTSVIAPEESQNAEGNTAIEPARKRGRPAKVQQGAAKVQDGSQHEVKADVKSTPSDSGMPVCDAEAKPIGLDSSTPRRGRGRPPKNKNSSQPARVEEVPKSPETHIDGLEPSSTRRRPLRRNQKAIQRNQIAYYRRANYLAERVHASPRSNATLGRSEWMGFS</sequence>
<dbReference type="PANTHER" id="PTHR12628:SF10">
    <property type="entry name" value="HOMEOBOX DOMAIN-CONTAINING PROTEIN"/>
    <property type="match status" value="1"/>
</dbReference>
<dbReference type="SUPFAM" id="SSF90209">
    <property type="entry name" value="Ran binding protein zinc finger-like"/>
    <property type="match status" value="1"/>
</dbReference>
<keyword evidence="4 11" id="KW-0863">Zinc-finger</keyword>
<keyword evidence="6" id="KW-0805">Transcription regulation</keyword>
<dbReference type="InterPro" id="IPR036443">
    <property type="entry name" value="Znf_RanBP2_sf"/>
</dbReference>
<dbReference type="InterPro" id="IPR001876">
    <property type="entry name" value="Znf_RanBP2"/>
</dbReference>
<dbReference type="PANTHER" id="PTHR12628">
    <property type="entry name" value="POLYCOMB-LIKE TRANSCRIPTION FACTOR"/>
    <property type="match status" value="1"/>
</dbReference>
<dbReference type="InterPro" id="IPR013083">
    <property type="entry name" value="Znf_RING/FYVE/PHD"/>
</dbReference>
<dbReference type="Gene3D" id="2.30.30.380">
    <property type="entry name" value="Zn-finger domain of Sec23/24"/>
    <property type="match status" value="1"/>
</dbReference>
<dbReference type="GO" id="GO:0043565">
    <property type="term" value="F:sequence-specific DNA binding"/>
    <property type="evidence" value="ECO:0007669"/>
    <property type="project" value="UniProtKB-ARBA"/>
</dbReference>
<evidence type="ECO:0000259" key="14">
    <source>
        <dbReference type="PROSITE" id="PS50199"/>
    </source>
</evidence>
<reference evidence="15 16" key="1">
    <citation type="journal article" date="2015" name="Genome Biol. Evol.">
        <title>Comparative Genomics of a Bacterivorous Green Alga Reveals Evolutionary Causalities and Consequences of Phago-Mixotrophic Mode of Nutrition.</title>
        <authorList>
            <person name="Burns J.A."/>
            <person name="Paasch A."/>
            <person name="Narechania A."/>
            <person name="Kim E."/>
        </authorList>
    </citation>
    <scope>NUCLEOTIDE SEQUENCE [LARGE SCALE GENOMIC DNA]</scope>
    <source>
        <strain evidence="15 16">PLY_AMNH</strain>
    </source>
</reference>
<dbReference type="GO" id="GO:0003682">
    <property type="term" value="F:chromatin binding"/>
    <property type="evidence" value="ECO:0007669"/>
    <property type="project" value="TreeGrafter"/>
</dbReference>
<dbReference type="InterPro" id="IPR011011">
    <property type="entry name" value="Znf_FYVE_PHD"/>
</dbReference>
<evidence type="ECO:0000256" key="8">
    <source>
        <dbReference type="ARBA" id="ARBA00023155"/>
    </source>
</evidence>
<dbReference type="PROSITE" id="PS50199">
    <property type="entry name" value="ZF_RANBP2_2"/>
    <property type="match status" value="1"/>
</dbReference>
<feature type="compositionally biased region" description="Basic and acidic residues" evidence="12">
    <location>
        <begin position="536"/>
        <end position="550"/>
    </location>
</feature>
<dbReference type="Pfam" id="PF00628">
    <property type="entry name" value="PHD"/>
    <property type="match status" value="1"/>
</dbReference>
<name>A0AAE0FGC1_9CHLO</name>
<proteinExistence type="inferred from homology"/>
<evidence type="ECO:0000256" key="2">
    <source>
        <dbReference type="ARBA" id="ARBA00007427"/>
    </source>
</evidence>
<feature type="region of interest" description="Disordered" evidence="12">
    <location>
        <begin position="1"/>
        <end position="50"/>
    </location>
</feature>
<dbReference type="SMART" id="SM00384">
    <property type="entry name" value="AT_hook"/>
    <property type="match status" value="3"/>
</dbReference>
<keyword evidence="10" id="KW-0539">Nucleus</keyword>
<dbReference type="CDD" id="cd15504">
    <property type="entry name" value="PHD_PRHA_like"/>
    <property type="match status" value="1"/>
</dbReference>
<keyword evidence="7" id="KW-0238">DNA-binding</keyword>
<dbReference type="InterPro" id="IPR019787">
    <property type="entry name" value="Znf_PHD-finger"/>
</dbReference>
<feature type="compositionally biased region" description="Acidic residues" evidence="12">
    <location>
        <begin position="278"/>
        <end position="322"/>
    </location>
</feature>
<dbReference type="PROSITE" id="PS01359">
    <property type="entry name" value="ZF_PHD_1"/>
    <property type="match status" value="1"/>
</dbReference>
<gene>
    <name evidence="15" type="ORF">CYMTET_31669</name>
</gene>
<evidence type="ECO:0008006" key="17">
    <source>
        <dbReference type="Google" id="ProtNLM"/>
    </source>
</evidence>
<accession>A0AAE0FGC1</accession>
<feature type="domain" description="PHD-type" evidence="13">
    <location>
        <begin position="144"/>
        <end position="201"/>
    </location>
</feature>
<evidence type="ECO:0000256" key="9">
    <source>
        <dbReference type="ARBA" id="ARBA00023163"/>
    </source>
</evidence>
<evidence type="ECO:0000256" key="4">
    <source>
        <dbReference type="ARBA" id="ARBA00022771"/>
    </source>
</evidence>
<dbReference type="InterPro" id="IPR019786">
    <property type="entry name" value="Zinc_finger_PHD-type_CS"/>
</dbReference>
<evidence type="ECO:0000256" key="12">
    <source>
        <dbReference type="SAM" id="MobiDB-lite"/>
    </source>
</evidence>
<keyword evidence="9" id="KW-0804">Transcription</keyword>
<comment type="caution">
    <text evidence="15">The sequence shown here is derived from an EMBL/GenBank/DDBJ whole genome shotgun (WGS) entry which is preliminary data.</text>
</comment>
<feature type="compositionally biased region" description="Basic and acidic residues" evidence="12">
    <location>
        <begin position="15"/>
        <end position="27"/>
    </location>
</feature>
<keyword evidence="8" id="KW-0371">Homeobox</keyword>
<evidence type="ECO:0000256" key="11">
    <source>
        <dbReference type="PROSITE-ProRule" id="PRU00322"/>
    </source>
</evidence>
<dbReference type="PROSITE" id="PS50016">
    <property type="entry name" value="ZF_PHD_2"/>
    <property type="match status" value="1"/>
</dbReference>
<keyword evidence="16" id="KW-1185">Reference proteome</keyword>
<keyword evidence="3" id="KW-0479">Metal-binding</keyword>
<evidence type="ECO:0000256" key="6">
    <source>
        <dbReference type="ARBA" id="ARBA00023015"/>
    </source>
</evidence>
<evidence type="ECO:0000313" key="16">
    <source>
        <dbReference type="Proteomes" id="UP001190700"/>
    </source>
</evidence>
<dbReference type="SMART" id="SM00249">
    <property type="entry name" value="PHD"/>
    <property type="match status" value="1"/>
</dbReference>
<dbReference type="PRINTS" id="PR00929">
    <property type="entry name" value="ATHOOK"/>
</dbReference>
<evidence type="ECO:0000256" key="5">
    <source>
        <dbReference type="ARBA" id="ARBA00022833"/>
    </source>
</evidence>